<keyword evidence="2" id="KW-1185">Reference proteome</keyword>
<dbReference type="KEGG" id="htl:HPTL_1350"/>
<organism evidence="1 2">
    <name type="scientific">Hydrogenophilus thermoluteolus</name>
    <name type="common">Pseudomonas hydrogenothermophila</name>
    <dbReference type="NCBI Taxonomy" id="297"/>
    <lineage>
        <taxon>Bacteria</taxon>
        <taxon>Pseudomonadati</taxon>
        <taxon>Pseudomonadota</taxon>
        <taxon>Hydrogenophilia</taxon>
        <taxon>Hydrogenophilales</taxon>
        <taxon>Hydrogenophilaceae</taxon>
        <taxon>Hydrogenophilus</taxon>
    </lineage>
</organism>
<gene>
    <name evidence="1" type="ORF">HPTL_1350</name>
</gene>
<proteinExistence type="predicted"/>
<dbReference type="AlphaFoldDB" id="A0A2Z6DYL2"/>
<protein>
    <submittedName>
        <fullName evidence="1">Uncharacterized protein</fullName>
    </submittedName>
</protein>
<dbReference type="OrthoDB" id="7057085at2"/>
<evidence type="ECO:0000313" key="1">
    <source>
        <dbReference type="EMBL" id="BBD77614.1"/>
    </source>
</evidence>
<dbReference type="Proteomes" id="UP000262004">
    <property type="component" value="Chromosome"/>
</dbReference>
<reference evidence="1 2" key="1">
    <citation type="submission" date="2018-04" db="EMBL/GenBank/DDBJ databases">
        <title>Complete genome sequence of Hydrogenophilus thermoluteolus TH-1.</title>
        <authorList>
            <person name="Arai H."/>
        </authorList>
    </citation>
    <scope>NUCLEOTIDE SEQUENCE [LARGE SCALE GENOMIC DNA]</scope>
    <source>
        <strain evidence="1 2">TH-1</strain>
    </source>
</reference>
<dbReference type="EMBL" id="AP018558">
    <property type="protein sequence ID" value="BBD77614.1"/>
    <property type="molecule type" value="Genomic_DNA"/>
</dbReference>
<name>A0A2Z6DYL2_HYDTE</name>
<evidence type="ECO:0000313" key="2">
    <source>
        <dbReference type="Proteomes" id="UP000262004"/>
    </source>
</evidence>
<dbReference type="RefSeq" id="WP_119335335.1">
    <property type="nucleotide sequence ID" value="NZ_AP018558.1"/>
</dbReference>
<accession>A0A2Z6DYL2</accession>
<sequence length="232" mass="25576">MNLRPLRFTLTFVAIAAVTTLTLLWIAPPPHADGEATPPWHAQQSGGYWEIMGWTLGATTPEQVAKRLGSDVQWAILRRPGQAVVLEGWVPDFAVHGLTGKLLLQFELPEPLQALAEAEGRGAEITASGNLRREFDPLHQSDPRWRQATRLQLLTFLPSVRIDAATLEARFAALGTTPRRWQDETQATHWLYALSCAAPCTPLGVHIALPAENGRPVIEYALLERFAALLPS</sequence>